<feature type="region of interest" description="Disordered" evidence="1">
    <location>
        <begin position="1"/>
        <end position="24"/>
    </location>
</feature>
<keyword evidence="3" id="KW-1185">Reference proteome</keyword>
<evidence type="ECO:0000256" key="1">
    <source>
        <dbReference type="SAM" id="MobiDB-lite"/>
    </source>
</evidence>
<gene>
    <name evidence="2" type="ORF">NDU88_008658</name>
</gene>
<evidence type="ECO:0000313" key="2">
    <source>
        <dbReference type="EMBL" id="KAJ1130305.1"/>
    </source>
</evidence>
<dbReference type="Proteomes" id="UP001066276">
    <property type="component" value="Chromosome 7"/>
</dbReference>
<organism evidence="2 3">
    <name type="scientific">Pleurodeles waltl</name>
    <name type="common">Iberian ribbed newt</name>
    <dbReference type="NCBI Taxonomy" id="8319"/>
    <lineage>
        <taxon>Eukaryota</taxon>
        <taxon>Metazoa</taxon>
        <taxon>Chordata</taxon>
        <taxon>Craniata</taxon>
        <taxon>Vertebrata</taxon>
        <taxon>Euteleostomi</taxon>
        <taxon>Amphibia</taxon>
        <taxon>Batrachia</taxon>
        <taxon>Caudata</taxon>
        <taxon>Salamandroidea</taxon>
        <taxon>Salamandridae</taxon>
        <taxon>Pleurodelinae</taxon>
        <taxon>Pleurodeles</taxon>
    </lineage>
</organism>
<proteinExistence type="predicted"/>
<name>A0AAV7PQF8_PLEWA</name>
<sequence>MCNAPWEEERTEHGPKIKTTKNTKHMDPWIETVRKYRDRNESHLRCSGTRVEHSFRNLCVIEDIRDSIAGWKKGCGGHNSSKSELGTQPWIENGMPQVSYRPVA</sequence>
<feature type="region of interest" description="Disordered" evidence="1">
    <location>
        <begin position="73"/>
        <end position="104"/>
    </location>
</feature>
<protein>
    <submittedName>
        <fullName evidence="2">Uncharacterized protein</fullName>
    </submittedName>
</protein>
<accession>A0AAV7PQF8</accession>
<evidence type="ECO:0000313" key="3">
    <source>
        <dbReference type="Proteomes" id="UP001066276"/>
    </source>
</evidence>
<dbReference type="EMBL" id="JANPWB010000011">
    <property type="protein sequence ID" value="KAJ1130305.1"/>
    <property type="molecule type" value="Genomic_DNA"/>
</dbReference>
<reference evidence="2" key="1">
    <citation type="journal article" date="2022" name="bioRxiv">
        <title>Sequencing and chromosome-scale assembly of the giantPleurodeles waltlgenome.</title>
        <authorList>
            <person name="Brown T."/>
            <person name="Elewa A."/>
            <person name="Iarovenko S."/>
            <person name="Subramanian E."/>
            <person name="Araus A.J."/>
            <person name="Petzold A."/>
            <person name="Susuki M."/>
            <person name="Suzuki K.-i.T."/>
            <person name="Hayashi T."/>
            <person name="Toyoda A."/>
            <person name="Oliveira C."/>
            <person name="Osipova E."/>
            <person name="Leigh N.D."/>
            <person name="Simon A."/>
            <person name="Yun M.H."/>
        </authorList>
    </citation>
    <scope>NUCLEOTIDE SEQUENCE</scope>
    <source>
        <strain evidence="2">20211129_DDA</strain>
        <tissue evidence="2">Liver</tissue>
    </source>
</reference>
<dbReference type="AlphaFoldDB" id="A0AAV7PQF8"/>
<comment type="caution">
    <text evidence="2">The sequence shown here is derived from an EMBL/GenBank/DDBJ whole genome shotgun (WGS) entry which is preliminary data.</text>
</comment>